<evidence type="ECO:0000256" key="2">
    <source>
        <dbReference type="ARBA" id="ARBA00022763"/>
    </source>
</evidence>
<evidence type="ECO:0000256" key="7">
    <source>
        <dbReference type="HAMAP-Rule" id="MF_00017"/>
    </source>
</evidence>
<dbReference type="KEGG" id="hty:BN2458_PEG0423"/>
<evidence type="ECO:0000256" key="1">
    <source>
        <dbReference type="ARBA" id="ARBA00022723"/>
    </source>
</evidence>
<evidence type="ECO:0000256" key="5">
    <source>
        <dbReference type="ARBA" id="ARBA00023172"/>
    </source>
</evidence>
<dbReference type="GO" id="GO:0006310">
    <property type="term" value="P:DNA recombination"/>
    <property type="evidence" value="ECO:0007669"/>
    <property type="project" value="UniProtKB-UniRule"/>
</dbReference>
<evidence type="ECO:0000313" key="10">
    <source>
        <dbReference type="Proteomes" id="UP000064525"/>
    </source>
</evidence>
<dbReference type="HAMAP" id="MF_00017">
    <property type="entry name" value="RecR"/>
    <property type="match status" value="1"/>
</dbReference>
<name>A0A0S4PST4_9HELI</name>
<evidence type="ECO:0000256" key="3">
    <source>
        <dbReference type="ARBA" id="ARBA00022771"/>
    </source>
</evidence>
<dbReference type="NCBIfam" id="TIGR00615">
    <property type="entry name" value="recR"/>
    <property type="match status" value="1"/>
</dbReference>
<protein>
    <recommendedName>
        <fullName evidence="7">Recombination protein RecR</fullName>
    </recommendedName>
</protein>
<dbReference type="AlphaFoldDB" id="A0A0S4PST4"/>
<dbReference type="CDD" id="cd01025">
    <property type="entry name" value="TOPRIM_recR"/>
    <property type="match status" value="1"/>
</dbReference>
<dbReference type="InterPro" id="IPR023627">
    <property type="entry name" value="Rcmb_RecR"/>
</dbReference>
<dbReference type="InterPro" id="IPR015967">
    <property type="entry name" value="Rcmb_RecR_Znf"/>
</dbReference>
<dbReference type="GO" id="GO:0008270">
    <property type="term" value="F:zinc ion binding"/>
    <property type="evidence" value="ECO:0007669"/>
    <property type="project" value="UniProtKB-KW"/>
</dbReference>
<keyword evidence="6 7" id="KW-0234">DNA repair</keyword>
<comment type="similarity">
    <text evidence="7">Belongs to the RecR family.</text>
</comment>
<dbReference type="SUPFAM" id="SSF111304">
    <property type="entry name" value="Recombination protein RecR"/>
    <property type="match status" value="1"/>
</dbReference>
<comment type="function">
    <text evidence="7">May play a role in DNA repair. It seems to be involved in an RecBC-independent recombinational process of DNA repair. It may act with RecF and RecO.</text>
</comment>
<accession>A0A0S4PST4</accession>
<dbReference type="Proteomes" id="UP000064525">
    <property type="component" value="Chromosome I"/>
</dbReference>
<dbReference type="GO" id="GO:0006281">
    <property type="term" value="P:DNA repair"/>
    <property type="evidence" value="ECO:0007669"/>
    <property type="project" value="UniProtKB-UniRule"/>
</dbReference>
<dbReference type="Pfam" id="PF13662">
    <property type="entry name" value="Toprim_4"/>
    <property type="match status" value="1"/>
</dbReference>
<keyword evidence="5 7" id="KW-0233">DNA recombination</keyword>
<reference evidence="10" key="1">
    <citation type="submission" date="2015-11" db="EMBL/GenBank/DDBJ databases">
        <authorList>
            <person name="Anvar S.Y."/>
        </authorList>
    </citation>
    <scope>NUCLEOTIDE SEQUENCE [LARGE SCALE GENOMIC DNA]</scope>
</reference>
<proteinExistence type="inferred from homology"/>
<dbReference type="PANTHER" id="PTHR30446:SF0">
    <property type="entry name" value="RECOMBINATION PROTEIN RECR"/>
    <property type="match status" value="1"/>
</dbReference>
<dbReference type="InterPro" id="IPR000093">
    <property type="entry name" value="DNA_Rcmb_RecR"/>
</dbReference>
<dbReference type="Gene3D" id="3.40.1360.10">
    <property type="match status" value="1"/>
</dbReference>
<dbReference type="EMBL" id="LN907858">
    <property type="protein sequence ID" value="CUU39309.1"/>
    <property type="molecule type" value="Genomic_DNA"/>
</dbReference>
<keyword evidence="2 7" id="KW-0227">DNA damage</keyword>
<dbReference type="PATRIC" id="fig|76936.10.peg.412"/>
<evidence type="ECO:0000259" key="8">
    <source>
        <dbReference type="PROSITE" id="PS50880"/>
    </source>
</evidence>
<evidence type="ECO:0000313" key="9">
    <source>
        <dbReference type="EMBL" id="CUU39309.1"/>
    </source>
</evidence>
<dbReference type="PROSITE" id="PS50880">
    <property type="entry name" value="TOPRIM"/>
    <property type="match status" value="1"/>
</dbReference>
<dbReference type="GO" id="GO:0003677">
    <property type="term" value="F:DNA binding"/>
    <property type="evidence" value="ECO:0007669"/>
    <property type="project" value="UniProtKB-UniRule"/>
</dbReference>
<dbReference type="Pfam" id="PF02132">
    <property type="entry name" value="RecR_ZnF"/>
    <property type="match status" value="1"/>
</dbReference>
<keyword evidence="3 7" id="KW-0863">Zinc-finger</keyword>
<dbReference type="PANTHER" id="PTHR30446">
    <property type="entry name" value="RECOMBINATION PROTEIN RECR"/>
    <property type="match status" value="1"/>
</dbReference>
<feature type="zinc finger region" description="C4-type" evidence="7">
    <location>
        <begin position="75"/>
        <end position="90"/>
    </location>
</feature>
<evidence type="ECO:0000256" key="4">
    <source>
        <dbReference type="ARBA" id="ARBA00022833"/>
    </source>
</evidence>
<sequence>MRYDFTPKGYKVYIMNQYRSSLKAFYELIYAMEKLPSIGKKSAQKMAYALCMENKPLGLNIAHAIENATLMVRKCQKCFCLSESEICEICTESSRENGELCIVASPQDVLTIEDMGEFGGRYFVLGGELEEIDFALLNSRIVTESIKEVIFALSPSLANEAVMLYVEDKIQNAVHFSKIAQGVPTGIGLDSIDQLSLSRALSARVKV</sequence>
<evidence type="ECO:0000256" key="6">
    <source>
        <dbReference type="ARBA" id="ARBA00023204"/>
    </source>
</evidence>
<gene>
    <name evidence="7" type="primary">recR</name>
    <name evidence="9" type="ORF">BN2458_PEG0423</name>
</gene>
<dbReference type="InterPro" id="IPR034137">
    <property type="entry name" value="TOPRIM_RecR"/>
</dbReference>
<dbReference type="Gene3D" id="1.10.8.420">
    <property type="entry name" value="RecR Domain 1"/>
    <property type="match status" value="1"/>
</dbReference>
<dbReference type="Pfam" id="PF21176">
    <property type="entry name" value="RecR_HhH"/>
    <property type="match status" value="1"/>
</dbReference>
<keyword evidence="4 7" id="KW-0862">Zinc</keyword>
<feature type="domain" description="Toprim" evidence="8">
    <location>
        <begin position="98"/>
        <end position="184"/>
    </location>
</feature>
<dbReference type="InterPro" id="IPR006171">
    <property type="entry name" value="TOPRIM_dom"/>
</dbReference>
<keyword evidence="1 7" id="KW-0479">Metal-binding</keyword>
<organism evidence="9 10">
    <name type="scientific">Helicobacter typhlonius</name>
    <dbReference type="NCBI Taxonomy" id="76936"/>
    <lineage>
        <taxon>Bacteria</taxon>
        <taxon>Pseudomonadati</taxon>
        <taxon>Campylobacterota</taxon>
        <taxon>Epsilonproteobacteria</taxon>
        <taxon>Campylobacterales</taxon>
        <taxon>Helicobacteraceae</taxon>
        <taxon>Helicobacter</taxon>
    </lineage>
</organism>